<evidence type="ECO:0000259" key="1">
    <source>
        <dbReference type="Pfam" id="PF01863"/>
    </source>
</evidence>
<evidence type="ECO:0000313" key="2">
    <source>
        <dbReference type="EMBL" id="AAP76909.1"/>
    </source>
</evidence>
<dbReference type="InterPro" id="IPR002725">
    <property type="entry name" value="YgjP-like_metallopeptidase"/>
</dbReference>
<dbReference type="EMBL" id="AE017125">
    <property type="protein sequence ID" value="AAP76909.1"/>
    <property type="molecule type" value="Genomic_DNA"/>
</dbReference>
<dbReference type="AlphaFoldDB" id="Q7VJD1"/>
<dbReference type="eggNOG" id="COG1451">
    <property type="taxonomic scope" value="Bacteria"/>
</dbReference>
<keyword evidence="3" id="KW-1185">Reference proteome</keyword>
<dbReference type="PANTHER" id="PTHR30399">
    <property type="entry name" value="UNCHARACTERIZED PROTEIN YGJP"/>
    <property type="match status" value="1"/>
</dbReference>
<dbReference type="KEGG" id="hhe:HH_0312"/>
<sequence>MRCEIITKSGNIMLKALKDSYPFARAIHIQHKAIKYPRLIIKADLSLFVRVPLRFPMQELQAFIRKHHKWIESTLLKLHDCNAHTQSILQAHSDEILIFGSWQRLSSLTSFYSHAQSLLTLSPQNLKAPLKSILLDYICSRAPQIAATMGVQYQSIKITNALTRFGSCTYDNRLFFSFMLIFAPKELIDYVIIHELAHIRYKNHSQDFWDFVQRYCPNAKTHRAQLRKHAKFYPALLQRLSL</sequence>
<feature type="domain" description="YgjP-like metallopeptidase" evidence="1">
    <location>
        <begin position="35"/>
        <end position="229"/>
    </location>
</feature>
<dbReference type="PANTHER" id="PTHR30399:SF1">
    <property type="entry name" value="UTP PYROPHOSPHATASE"/>
    <property type="match status" value="1"/>
</dbReference>
<dbReference type="CDD" id="cd07344">
    <property type="entry name" value="M48_yhfN_like"/>
    <property type="match status" value="1"/>
</dbReference>
<dbReference type="Gene3D" id="3.30.2010.10">
    <property type="entry name" value="Metalloproteases ('zincins'), catalytic domain"/>
    <property type="match status" value="1"/>
</dbReference>
<gene>
    <name evidence="2" type="ordered locus">HH_0312</name>
</gene>
<organism evidence="2 3">
    <name type="scientific">Helicobacter hepaticus (strain ATCC 51449 / 3B1)</name>
    <dbReference type="NCBI Taxonomy" id="235279"/>
    <lineage>
        <taxon>Bacteria</taxon>
        <taxon>Pseudomonadati</taxon>
        <taxon>Campylobacterota</taxon>
        <taxon>Epsilonproteobacteria</taxon>
        <taxon>Campylobacterales</taxon>
        <taxon>Helicobacteraceae</taxon>
        <taxon>Helicobacter</taxon>
    </lineage>
</organism>
<dbReference type="STRING" id="235279.HH_0312"/>
<name>Q7VJD1_HELHP</name>
<dbReference type="Proteomes" id="UP000002495">
    <property type="component" value="Chromosome"/>
</dbReference>
<dbReference type="InterPro" id="IPR053136">
    <property type="entry name" value="UTP_pyrophosphatase-like"/>
</dbReference>
<reference evidence="2 3" key="1">
    <citation type="journal article" date="2003" name="Proc. Natl. Acad. Sci. U.S.A.">
        <title>The complete genome sequence of the carcinogenic bacterium Helicobacter hepaticus.</title>
        <authorList>
            <person name="Suerbaum S."/>
            <person name="Josenhans C."/>
            <person name="Sterzenbach T."/>
            <person name="Drescher B."/>
            <person name="Brandt P."/>
            <person name="Bell M."/>
            <person name="Droege M."/>
            <person name="Fartmann B."/>
            <person name="Fischer H.-P."/>
            <person name="Ge Z."/>
            <person name="Hoerster A."/>
            <person name="Holland R."/>
            <person name="Klein K."/>
            <person name="Koenig J."/>
            <person name="Macko L."/>
            <person name="Mendz G.L."/>
            <person name="Nyakatura G."/>
            <person name="Schauer D.B."/>
            <person name="Shen Z."/>
            <person name="Weber J."/>
            <person name="Frosch M."/>
            <person name="Fox J.G."/>
        </authorList>
    </citation>
    <scope>NUCLEOTIDE SEQUENCE [LARGE SCALE GENOMIC DNA]</scope>
    <source>
        <strain evidence="3">ATCC 51449 / 3B1</strain>
    </source>
</reference>
<evidence type="ECO:0000313" key="3">
    <source>
        <dbReference type="Proteomes" id="UP000002495"/>
    </source>
</evidence>
<accession>Q7VJD1</accession>
<dbReference type="HOGENOM" id="CLU_065947_2_2_7"/>
<dbReference type="Pfam" id="PF01863">
    <property type="entry name" value="YgjP-like"/>
    <property type="match status" value="1"/>
</dbReference>
<protein>
    <recommendedName>
        <fullName evidence="1">YgjP-like metallopeptidase domain-containing protein</fullName>
    </recommendedName>
</protein>
<proteinExistence type="predicted"/>